<dbReference type="AlphaFoldDB" id="A0A1M6K1W5"/>
<dbReference type="InterPro" id="IPR011330">
    <property type="entry name" value="Glyco_hydro/deAcase_b/a-brl"/>
</dbReference>
<dbReference type="InterPro" id="IPR002509">
    <property type="entry name" value="NODB_dom"/>
</dbReference>
<feature type="compositionally biased region" description="Acidic residues" evidence="3">
    <location>
        <begin position="50"/>
        <end position="62"/>
    </location>
</feature>
<dbReference type="RefSeq" id="WP_073050169.1">
    <property type="nucleotide sequence ID" value="NZ_FQZL01000024.1"/>
</dbReference>
<evidence type="ECO:0000313" key="7">
    <source>
        <dbReference type="Proteomes" id="UP000184052"/>
    </source>
</evidence>
<dbReference type="OrthoDB" id="9778320at2"/>
<evidence type="ECO:0000259" key="5">
    <source>
        <dbReference type="Pfam" id="PF01522"/>
    </source>
</evidence>
<feature type="compositionally biased region" description="Polar residues" evidence="3">
    <location>
        <begin position="36"/>
        <end position="46"/>
    </location>
</feature>
<gene>
    <name evidence="6" type="ORF">SAMN02745751_02777</name>
</gene>
<dbReference type="STRING" id="1121476.SAMN02745751_02777"/>
<protein>
    <submittedName>
        <fullName evidence="6">Peptidoglycan/xylan/chitin deacetylase, PgdA/CDA1 family</fullName>
    </submittedName>
</protein>
<comment type="subcellular location">
    <subcellularLocation>
        <location evidence="1">Secreted</location>
    </subcellularLocation>
</comment>
<evidence type="ECO:0000256" key="1">
    <source>
        <dbReference type="ARBA" id="ARBA00004613"/>
    </source>
</evidence>
<organism evidence="6 7">
    <name type="scientific">Dethiosulfatibacter aminovorans DSM 17477</name>
    <dbReference type="NCBI Taxonomy" id="1121476"/>
    <lineage>
        <taxon>Bacteria</taxon>
        <taxon>Bacillati</taxon>
        <taxon>Bacillota</taxon>
        <taxon>Tissierellia</taxon>
        <taxon>Dethiosulfatibacter</taxon>
    </lineage>
</organism>
<evidence type="ECO:0000256" key="4">
    <source>
        <dbReference type="SAM" id="SignalP"/>
    </source>
</evidence>
<feature type="domain" description="NodB homology" evidence="5">
    <location>
        <begin position="189"/>
        <end position="272"/>
    </location>
</feature>
<proteinExistence type="predicted"/>
<dbReference type="Gene3D" id="3.20.20.370">
    <property type="entry name" value="Glycoside hydrolase/deacetylase"/>
    <property type="match status" value="1"/>
</dbReference>
<dbReference type="PROSITE" id="PS51257">
    <property type="entry name" value="PROKAR_LIPOPROTEIN"/>
    <property type="match status" value="1"/>
</dbReference>
<dbReference type="PANTHER" id="PTHR34216:SF3">
    <property type="entry name" value="POLY-BETA-1,6-N-ACETYL-D-GLUCOSAMINE N-DEACETYLASE"/>
    <property type="match status" value="1"/>
</dbReference>
<sequence length="379" mass="43333">MKKIKALILLCAVLLATGCGTVENTPVDDSAEESGNEINLENSGNNSTEIDTEVETEEENDNGDNSTGENDQQDEDEISVDFSLEPNEAGRVMVLMYHSIDDDEAEYEISVESFKQDLDYLYEHNYRPIAIDKYMNGEIDTPAGYTPVILTFDDAHQNNFNIIEENGEMKIDPDSAIGIMEDYNEKYEDFNITATFFIFGENPFRQKEYIDYKIEYLLEHGYTIGNHSYAHENLSEMTTKEEVEYAIGREVKYLDELTGGKAIDVLAIPFGVSPVGELKDYMYEGNYEGYEYKTELALEVGWYPSYSVFDSRFDNRSVPRIRGSKTSDTSESEEWFAHFEEKPYLRFVSDGYEGIVTVPADWEEIINPDSIGDRELLIY</sequence>
<evidence type="ECO:0000256" key="3">
    <source>
        <dbReference type="SAM" id="MobiDB-lite"/>
    </source>
</evidence>
<feature type="signal peptide" evidence="4">
    <location>
        <begin position="1"/>
        <end position="21"/>
    </location>
</feature>
<dbReference type="GO" id="GO:0016810">
    <property type="term" value="F:hydrolase activity, acting on carbon-nitrogen (but not peptide) bonds"/>
    <property type="evidence" value="ECO:0007669"/>
    <property type="project" value="InterPro"/>
</dbReference>
<evidence type="ECO:0000313" key="6">
    <source>
        <dbReference type="EMBL" id="SHJ52917.1"/>
    </source>
</evidence>
<dbReference type="PANTHER" id="PTHR34216">
    <property type="match status" value="1"/>
</dbReference>
<dbReference type="GO" id="GO:0005975">
    <property type="term" value="P:carbohydrate metabolic process"/>
    <property type="evidence" value="ECO:0007669"/>
    <property type="project" value="InterPro"/>
</dbReference>
<dbReference type="GO" id="GO:0005576">
    <property type="term" value="C:extracellular region"/>
    <property type="evidence" value="ECO:0007669"/>
    <property type="project" value="UniProtKB-SubCell"/>
</dbReference>
<name>A0A1M6K1W5_9FIRM</name>
<keyword evidence="7" id="KW-1185">Reference proteome</keyword>
<dbReference type="Pfam" id="PF01522">
    <property type="entry name" value="Polysacc_deac_1"/>
    <property type="match status" value="1"/>
</dbReference>
<evidence type="ECO:0000256" key="2">
    <source>
        <dbReference type="ARBA" id="ARBA00022729"/>
    </source>
</evidence>
<dbReference type="InterPro" id="IPR051398">
    <property type="entry name" value="Polysacch_Deacetylase"/>
</dbReference>
<reference evidence="6 7" key="1">
    <citation type="submission" date="2016-11" db="EMBL/GenBank/DDBJ databases">
        <authorList>
            <person name="Jaros S."/>
            <person name="Januszkiewicz K."/>
            <person name="Wedrychowicz H."/>
        </authorList>
    </citation>
    <scope>NUCLEOTIDE SEQUENCE [LARGE SCALE GENOMIC DNA]</scope>
    <source>
        <strain evidence="6 7">DSM 17477</strain>
    </source>
</reference>
<feature type="chain" id="PRO_5038686269" evidence="4">
    <location>
        <begin position="22"/>
        <end position="379"/>
    </location>
</feature>
<accession>A0A1M6K1W5</accession>
<feature type="region of interest" description="Disordered" evidence="3">
    <location>
        <begin position="22"/>
        <end position="76"/>
    </location>
</feature>
<dbReference type="SUPFAM" id="SSF88713">
    <property type="entry name" value="Glycoside hydrolase/deacetylase"/>
    <property type="match status" value="1"/>
</dbReference>
<keyword evidence="2 4" id="KW-0732">Signal</keyword>
<dbReference type="EMBL" id="FQZL01000024">
    <property type="protein sequence ID" value="SHJ52917.1"/>
    <property type="molecule type" value="Genomic_DNA"/>
</dbReference>
<dbReference type="Proteomes" id="UP000184052">
    <property type="component" value="Unassembled WGS sequence"/>
</dbReference>